<keyword evidence="1" id="KW-0723">Serine/threonine-protein kinase</keyword>
<comment type="caution">
    <text evidence="3">The sequence shown here is derived from an EMBL/GenBank/DDBJ whole genome shotgun (WGS) entry which is preliminary data.</text>
</comment>
<dbReference type="AlphaFoldDB" id="A0A1Y2N962"/>
<evidence type="ECO:0000256" key="1">
    <source>
        <dbReference type="ARBA" id="ARBA00022527"/>
    </source>
</evidence>
<dbReference type="CDD" id="cd16936">
    <property type="entry name" value="HATPase_RsbW-like"/>
    <property type="match status" value="1"/>
</dbReference>
<dbReference type="Pfam" id="PF13581">
    <property type="entry name" value="HATPase_c_2"/>
    <property type="match status" value="1"/>
</dbReference>
<evidence type="ECO:0000313" key="3">
    <source>
        <dbReference type="EMBL" id="OSY43689.1"/>
    </source>
</evidence>
<dbReference type="PANTHER" id="PTHR35526:SF3">
    <property type="entry name" value="ANTI-SIGMA-F FACTOR RSBW"/>
    <property type="match status" value="1"/>
</dbReference>
<dbReference type="InterPro" id="IPR003594">
    <property type="entry name" value="HATPase_dom"/>
</dbReference>
<evidence type="ECO:0000259" key="2">
    <source>
        <dbReference type="Pfam" id="PF13581"/>
    </source>
</evidence>
<dbReference type="SUPFAM" id="SSF55874">
    <property type="entry name" value="ATPase domain of HSP90 chaperone/DNA topoisomerase II/histidine kinase"/>
    <property type="match status" value="1"/>
</dbReference>
<dbReference type="Proteomes" id="UP000194360">
    <property type="component" value="Unassembled WGS sequence"/>
</dbReference>
<reference evidence="3 4" key="1">
    <citation type="submission" date="2016-09" db="EMBL/GenBank/DDBJ databases">
        <title>Pseudonocardia autotrophica DSM535, a candidate organism with high potential of specific P450 cytochromes.</title>
        <authorList>
            <person name="Grumaz C."/>
            <person name="Vainshtein Y."/>
            <person name="Kirstahler P."/>
            <person name="Sohn K."/>
        </authorList>
    </citation>
    <scope>NUCLEOTIDE SEQUENCE [LARGE SCALE GENOMIC DNA]</scope>
    <source>
        <strain evidence="3 4">DSM 535</strain>
    </source>
</reference>
<accession>A0A1Y2N962</accession>
<dbReference type="InterPro" id="IPR050267">
    <property type="entry name" value="Anti-sigma-factor_SerPK"/>
</dbReference>
<dbReference type="GO" id="GO:0004674">
    <property type="term" value="F:protein serine/threonine kinase activity"/>
    <property type="evidence" value="ECO:0007669"/>
    <property type="project" value="UniProtKB-KW"/>
</dbReference>
<keyword evidence="1" id="KW-0808">Transferase</keyword>
<feature type="domain" description="Histidine kinase/HSP90-like ATPase" evidence="2">
    <location>
        <begin position="13"/>
        <end position="134"/>
    </location>
</feature>
<dbReference type="Gene3D" id="3.30.565.10">
    <property type="entry name" value="Histidine kinase-like ATPase, C-terminal domain"/>
    <property type="match status" value="1"/>
</dbReference>
<keyword evidence="1" id="KW-0418">Kinase</keyword>
<protein>
    <recommendedName>
        <fullName evidence="2">Histidine kinase/HSP90-like ATPase domain-containing protein</fullName>
    </recommendedName>
</protein>
<evidence type="ECO:0000313" key="4">
    <source>
        <dbReference type="Proteomes" id="UP000194360"/>
    </source>
</evidence>
<name>A0A1Y2N962_PSEAH</name>
<sequence>MCQNLMTCAVTVPVAPRSVPLARTHFREWLEFLGWPQAGSDDVLLVVNEAVTNAVEHSGDVPDSVGGAEQIVEISADVEVTGVTRQLRIRVRDRGRWREPPADPGYRGHGLPMMFELMEQVVIHRGETGSEVMLLTAAVEVVP</sequence>
<keyword evidence="4" id="KW-1185">Reference proteome</keyword>
<dbReference type="STRING" id="2074.BG845_00635"/>
<proteinExistence type="predicted"/>
<dbReference type="PANTHER" id="PTHR35526">
    <property type="entry name" value="ANTI-SIGMA-F FACTOR RSBW-RELATED"/>
    <property type="match status" value="1"/>
</dbReference>
<gene>
    <name evidence="3" type="ORF">BG845_00635</name>
</gene>
<dbReference type="InterPro" id="IPR036890">
    <property type="entry name" value="HATPase_C_sf"/>
</dbReference>
<organism evidence="3 4">
    <name type="scientific">Pseudonocardia autotrophica</name>
    <name type="common">Amycolata autotrophica</name>
    <name type="synonym">Nocardia autotrophica</name>
    <dbReference type="NCBI Taxonomy" id="2074"/>
    <lineage>
        <taxon>Bacteria</taxon>
        <taxon>Bacillati</taxon>
        <taxon>Actinomycetota</taxon>
        <taxon>Actinomycetes</taxon>
        <taxon>Pseudonocardiales</taxon>
        <taxon>Pseudonocardiaceae</taxon>
        <taxon>Pseudonocardia</taxon>
    </lineage>
</organism>
<dbReference type="EMBL" id="MIGB01000002">
    <property type="protein sequence ID" value="OSY43689.1"/>
    <property type="molecule type" value="Genomic_DNA"/>
</dbReference>